<dbReference type="PANTHER" id="PTHR47334:SF2">
    <property type="entry name" value="RNA-BINDING MOTIF PROTEIN 25"/>
    <property type="match status" value="1"/>
</dbReference>
<comment type="caution">
    <text evidence="3">The sequence shown here is derived from an EMBL/GenBank/DDBJ whole genome shotgun (WGS) entry which is preliminary data.</text>
</comment>
<keyword evidence="4" id="KW-1185">Reference proteome</keyword>
<dbReference type="Pfam" id="PF01480">
    <property type="entry name" value="PWI"/>
    <property type="match status" value="2"/>
</dbReference>
<feature type="region of interest" description="Disordered" evidence="1">
    <location>
        <begin position="548"/>
        <end position="586"/>
    </location>
</feature>
<feature type="compositionally biased region" description="Basic and acidic residues" evidence="1">
    <location>
        <begin position="560"/>
        <end position="574"/>
    </location>
</feature>
<dbReference type="AlphaFoldDB" id="A0AA41RV94"/>
<dbReference type="InterPro" id="IPR002483">
    <property type="entry name" value="PWI_dom"/>
</dbReference>
<protein>
    <recommendedName>
        <fullName evidence="2">PWI domain-containing protein</fullName>
    </recommendedName>
</protein>
<evidence type="ECO:0000313" key="3">
    <source>
        <dbReference type="EMBL" id="MCL7024989.1"/>
    </source>
</evidence>
<dbReference type="SMART" id="SM00311">
    <property type="entry name" value="PWI"/>
    <property type="match status" value="3"/>
</dbReference>
<dbReference type="EMBL" id="JAJJMA010040507">
    <property type="protein sequence ID" value="MCL7024989.1"/>
    <property type="molecule type" value="Genomic_DNA"/>
</dbReference>
<organism evidence="3 4">
    <name type="scientific">Papaver nudicaule</name>
    <name type="common">Iceland poppy</name>
    <dbReference type="NCBI Taxonomy" id="74823"/>
    <lineage>
        <taxon>Eukaryota</taxon>
        <taxon>Viridiplantae</taxon>
        <taxon>Streptophyta</taxon>
        <taxon>Embryophyta</taxon>
        <taxon>Tracheophyta</taxon>
        <taxon>Spermatophyta</taxon>
        <taxon>Magnoliopsida</taxon>
        <taxon>Ranunculales</taxon>
        <taxon>Papaveraceae</taxon>
        <taxon>Papaveroideae</taxon>
        <taxon>Papaver</taxon>
    </lineage>
</organism>
<name>A0AA41RV94_PAPNU</name>
<dbReference type="PANTHER" id="PTHR47334">
    <property type="entry name" value="SPLICING FACTOR PWI DOMAIN-CONTAINING PROTEIN / RNA RECOGNITION MOTIF (RRM)-CONTAINING PROTEIN"/>
    <property type="match status" value="1"/>
</dbReference>
<dbReference type="Gene3D" id="1.20.1390.10">
    <property type="entry name" value="PWI domain"/>
    <property type="match status" value="4"/>
</dbReference>
<accession>A0AA41RV94</accession>
<feature type="compositionally biased region" description="Polar residues" evidence="1">
    <location>
        <begin position="548"/>
        <end position="559"/>
    </location>
</feature>
<evidence type="ECO:0000259" key="2">
    <source>
        <dbReference type="PROSITE" id="PS51025"/>
    </source>
</evidence>
<feature type="domain" description="PWI" evidence="2">
    <location>
        <begin position="454"/>
        <end position="552"/>
    </location>
</feature>
<dbReference type="InterPro" id="IPR053294">
    <property type="entry name" value="RBM_PWI_domain"/>
</dbReference>
<evidence type="ECO:0000313" key="4">
    <source>
        <dbReference type="Proteomes" id="UP001177140"/>
    </source>
</evidence>
<sequence>MKPAGLEEKAREYVFGANHRIAPGLLPPFKPSSSPSSYTSQEEEKTSLFKYLEENSKYYGSGRVILTSSSLSINLMIPPSSSPLNTQDAIEDQKEINGQKQQQHLHGKKRDRQQDDVTGVETSTKRRRPTTTFVLEEEKTQQRHVELADSKLKEEDAVENRSVKEDIQHQSQLSNHPDFGLSFTKTEPGGLSAVRSAESALDTSRHCEALAVSHDDDDYANKEKSTRPPVLDYVTALHQHKYHDVNLFEMADLLKCIPNVHPVDQRSELEREMGMFCRDWLTRHQDPSFQHLDTYLDSSRDRDIEKIYESEVYIEAQNFVKKFDTKTVAELKNFIDMMPMSKEVFTYEIDWEVVHKYALLEKLRPFISNIARNSIEEERDNIVSDILESMRTHDSASSILKQILTFRLVSEVESERLFRKMWEMLFSETKKLQEGDGKKALGVEVFNDTPKTIDEVLSLEINWVVFDQHDLHEKMKPWIRKEVTELLKKEKTGVVDQVVDVIKNQNSPSQILELLEPSLDGQSEIVVPILWRTLRILVKILETEFPKSLSSANPNSELSNSERKKFMPSDDNLRQQDPLWNGEESSDRARGVIERNRCFSYPSFWRQTKMVDFEKLREAYRVGSAVPMDFEKLSSYDVDWAVSDKEELHNRLRPWIFREVMEFVGKDQEAATRVVDSIVSGIKDHANAKDILELVKPRFGDRSASFVLNLWKKLIFGIQLAGTTGLDPLPAIERERLSREGVKISQYGDRFSRNRHFMMVAFDSENLRKLQQINGTMPKTKAELFSYEIKWDVYEKHKLRKKMREGIWIETLELIRQKNEATLVDDQIMWSIFDYHVSASRREFTAREEAIRVFEQIMSSLLKRCPCPSQMAESLEPMLGSGSEKFVMRMWYALICGIKVAEAGVERKLNWWGSSELLPADDLDL</sequence>
<gene>
    <name evidence="3" type="ORF">MKW94_026760</name>
</gene>
<reference evidence="3" key="1">
    <citation type="submission" date="2022-03" db="EMBL/GenBank/DDBJ databases">
        <title>A functionally conserved STORR gene fusion in Papaver species that diverged 16.8 million years ago.</title>
        <authorList>
            <person name="Catania T."/>
        </authorList>
    </citation>
    <scope>NUCLEOTIDE SEQUENCE</scope>
    <source>
        <strain evidence="3">S-191538</strain>
    </source>
</reference>
<dbReference type="Proteomes" id="UP001177140">
    <property type="component" value="Unassembled WGS sequence"/>
</dbReference>
<proteinExistence type="predicted"/>
<dbReference type="PROSITE" id="PS51025">
    <property type="entry name" value="PWI"/>
    <property type="match status" value="1"/>
</dbReference>
<feature type="region of interest" description="Disordered" evidence="1">
    <location>
        <begin position="96"/>
        <end position="132"/>
    </location>
</feature>
<evidence type="ECO:0000256" key="1">
    <source>
        <dbReference type="SAM" id="MobiDB-lite"/>
    </source>
</evidence>
<feature type="region of interest" description="Disordered" evidence="1">
    <location>
        <begin position="22"/>
        <end position="44"/>
    </location>
</feature>